<comment type="caution">
    <text evidence="1">The sequence shown here is derived from an EMBL/GenBank/DDBJ whole genome shotgun (WGS) entry which is preliminary data.</text>
</comment>
<accession>A0ABR2KW82</accession>
<evidence type="ECO:0008006" key="3">
    <source>
        <dbReference type="Google" id="ProtNLM"/>
    </source>
</evidence>
<dbReference type="PANTHER" id="PTHR33651">
    <property type="entry name" value="PROTEIN CBG06246"/>
    <property type="match status" value="1"/>
</dbReference>
<name>A0ABR2KW82_9EUKA</name>
<proteinExistence type="predicted"/>
<protein>
    <recommendedName>
        <fullName evidence="3">PI3K/PI4K catalytic domain-containing protein</fullName>
    </recommendedName>
</protein>
<dbReference type="PANTHER" id="PTHR33651:SF3">
    <property type="entry name" value="PHAGE PROTEIN"/>
    <property type="match status" value="1"/>
</dbReference>
<keyword evidence="2" id="KW-1185">Reference proteome</keyword>
<dbReference type="EMBL" id="JAPFFF010000003">
    <property type="protein sequence ID" value="KAK8895182.1"/>
    <property type="molecule type" value="Genomic_DNA"/>
</dbReference>
<reference evidence="1 2" key="1">
    <citation type="submission" date="2024-04" db="EMBL/GenBank/DDBJ databases">
        <title>Tritrichomonas musculus Genome.</title>
        <authorList>
            <person name="Alves-Ferreira E."/>
            <person name="Grigg M."/>
            <person name="Lorenzi H."/>
            <person name="Galac M."/>
        </authorList>
    </citation>
    <scope>NUCLEOTIDE SEQUENCE [LARGE SCALE GENOMIC DNA]</scope>
    <source>
        <strain evidence="1 2">EAF2021</strain>
    </source>
</reference>
<sequence>MNAPSDTVDIKTHVLPNSLARLTEIDIMKMFLNMEKDNGGKTWENDSFVKIGFFKKIAGGFINGFLKSPGSVNINDYPLEALIWAYSKEEENQVEARVIGILYEKSRKGQIIPRNRINAGNITAVDSIIDYYFSLLKKNETHQYKKENAMKSLILTLIESRTGEVNNEVFKFLADIYADYSGDCSLIINSIGRATYGLEASLESSVRLYLKQIFISFTYKKEGAQYGVIAIIQGEKKFFVKSHKNYPYSGFGQVLHINSSSNTYSDSVSARTGTIKSVSSVDLKELFVYKILEFTEFGPKTHFILNENLQSGLYIGTDELKNFTTIKSIEKKKEQHNSKYYKEVFNNLSCIPNKKDYVVTDDGYNSILINLTAFDIIARSLLLFDLNQGNIGFSSDDTVKVVDFKVPSIDMISKMNYEFSRTREFCTYNSQEFKDFADKNQYFYYGILDSFLRADSLTQYPDFFLGAFKPTLSLGGEIPELFEKQKRSFGLFAKRKIGSFEHLLSIFEKAYNEICNLAQSNEHVFALRKGVNTGVKDQDGNEIIAHPLKDLEQYKDVAIIHLKLLYTFLSSNK</sequence>
<evidence type="ECO:0000313" key="2">
    <source>
        <dbReference type="Proteomes" id="UP001470230"/>
    </source>
</evidence>
<dbReference type="Proteomes" id="UP001470230">
    <property type="component" value="Unassembled WGS sequence"/>
</dbReference>
<evidence type="ECO:0000313" key="1">
    <source>
        <dbReference type="EMBL" id="KAK8895182.1"/>
    </source>
</evidence>
<gene>
    <name evidence="1" type="ORF">M9Y10_023624</name>
</gene>
<organism evidence="1 2">
    <name type="scientific">Tritrichomonas musculus</name>
    <dbReference type="NCBI Taxonomy" id="1915356"/>
    <lineage>
        <taxon>Eukaryota</taxon>
        <taxon>Metamonada</taxon>
        <taxon>Parabasalia</taxon>
        <taxon>Tritrichomonadida</taxon>
        <taxon>Tritrichomonadidae</taxon>
        <taxon>Tritrichomonas</taxon>
    </lineage>
</organism>